<gene>
    <name evidence="1" type="ORF">BDY19DRAFT_689464</name>
</gene>
<comment type="caution">
    <text evidence="1">The sequence shown here is derived from an EMBL/GenBank/DDBJ whole genome shotgun (WGS) entry which is preliminary data.</text>
</comment>
<sequence length="692" mass="75318">MAPTTHSYYVTQGPAHTPSIAQTLRPSHAFSRSQSSAMSSSSTTNLMPHESSKKQTSFFSFSCWRRKQRTLDSEKNDTANPTQSEGDNPRSCDLMMGWKLIFFGSWLNVLILLVPVTWILRLVIPESPTIIFAACLLAMIPLVRLHDSSVRELSIRIGGSKTGLLNASMSNIVESVIAIIALRKCELRVVQSSLIGAMLSKLLLILGMCFFAGGMRFTAQDFDSTATQIHSSLLSLSVGAVLLPAAFHFTLSYRTGENVQTSMEEQKKDILRMSHGVSIVLIFIYIAYLLFQFWSHSHHFEDAVAPSHKLPNAVSMRSMASRVRPTSPALRKFASPSSTFASVFRSPRAPFMANSSETALSGPYMYRKAPSASPPRTGILMTSPLGTTSQLTVTMPAQAEPMYAPNTDAAASTVRLVSEAERASPKEEVDGVSPCSSRSESPSPSQGVDRASFVSDLVSTYYTDMNAVHERPVLAGSREGTYGRGIDSRGTSSRIQLCDEPKTLRRRTMQPSDTMEDVSPTAKQPQLSLFLTLVLLLVVTVIVALNAEWMIDSIDSLSPTISKEWIALILLPTVGSLAECITATNVSVEDQLTLSISVAVGSTIQTALFVIPFMVLLGWVLGKPLALLFDPFESIVLYISVHTMGYVVADGKSNWLEGLILIGLYIVAAVAFWFYPGSNFSSTLAVCSTSAP</sequence>
<reference evidence="1" key="1">
    <citation type="journal article" date="2021" name="Environ. Microbiol.">
        <title>Gene family expansions and transcriptome signatures uncover fungal adaptations to wood decay.</title>
        <authorList>
            <person name="Hage H."/>
            <person name="Miyauchi S."/>
            <person name="Viragh M."/>
            <person name="Drula E."/>
            <person name="Min B."/>
            <person name="Chaduli D."/>
            <person name="Navarro D."/>
            <person name="Favel A."/>
            <person name="Norest M."/>
            <person name="Lesage-Meessen L."/>
            <person name="Balint B."/>
            <person name="Merenyi Z."/>
            <person name="de Eugenio L."/>
            <person name="Morin E."/>
            <person name="Martinez A.T."/>
            <person name="Baldrian P."/>
            <person name="Stursova M."/>
            <person name="Martinez M.J."/>
            <person name="Novotny C."/>
            <person name="Magnuson J.K."/>
            <person name="Spatafora J.W."/>
            <person name="Maurice S."/>
            <person name="Pangilinan J."/>
            <person name="Andreopoulos W."/>
            <person name="LaButti K."/>
            <person name="Hundley H."/>
            <person name="Na H."/>
            <person name="Kuo A."/>
            <person name="Barry K."/>
            <person name="Lipzen A."/>
            <person name="Henrissat B."/>
            <person name="Riley R."/>
            <person name="Ahrendt S."/>
            <person name="Nagy L.G."/>
            <person name="Grigoriev I.V."/>
            <person name="Martin F."/>
            <person name="Rosso M.N."/>
        </authorList>
    </citation>
    <scope>NUCLEOTIDE SEQUENCE</scope>
    <source>
        <strain evidence="1">CBS 384.51</strain>
    </source>
</reference>
<evidence type="ECO:0000313" key="2">
    <source>
        <dbReference type="Proteomes" id="UP001055072"/>
    </source>
</evidence>
<organism evidence="1 2">
    <name type="scientific">Irpex rosettiformis</name>
    <dbReference type="NCBI Taxonomy" id="378272"/>
    <lineage>
        <taxon>Eukaryota</taxon>
        <taxon>Fungi</taxon>
        <taxon>Dikarya</taxon>
        <taxon>Basidiomycota</taxon>
        <taxon>Agaricomycotina</taxon>
        <taxon>Agaricomycetes</taxon>
        <taxon>Polyporales</taxon>
        <taxon>Irpicaceae</taxon>
        <taxon>Irpex</taxon>
    </lineage>
</organism>
<proteinExistence type="predicted"/>
<keyword evidence="2" id="KW-1185">Reference proteome</keyword>
<evidence type="ECO:0000313" key="1">
    <source>
        <dbReference type="EMBL" id="KAI0091210.1"/>
    </source>
</evidence>
<dbReference type="Proteomes" id="UP001055072">
    <property type="component" value="Unassembled WGS sequence"/>
</dbReference>
<dbReference type="EMBL" id="MU274906">
    <property type="protein sequence ID" value="KAI0091210.1"/>
    <property type="molecule type" value="Genomic_DNA"/>
</dbReference>
<name>A0ACB8UB72_9APHY</name>
<accession>A0ACB8UB72</accession>
<protein>
    <submittedName>
        <fullName evidence="1">Sodium/calcium exchanger protein-domain-containing protein</fullName>
    </submittedName>
</protein>